<evidence type="ECO:0000313" key="1">
    <source>
        <dbReference type="EMBL" id="QNQ89457.1"/>
    </source>
</evidence>
<accession>A0A7H0SLN2</accession>
<dbReference type="EMBL" id="CP046884">
    <property type="protein sequence ID" value="QNQ89457.1"/>
    <property type="molecule type" value="Genomic_DNA"/>
</dbReference>
<evidence type="ECO:0000313" key="2">
    <source>
        <dbReference type="Proteomes" id="UP000516320"/>
    </source>
</evidence>
<gene>
    <name evidence="1" type="ORF">GP475_01545</name>
</gene>
<sequence length="113" mass="11606">MWRNDRGSVTIEAALALSSLVMVAAAFLAGLATMGAYLAATDIAAAAARAHAIGMNYEPHRGTVEISNSGGLITVQASVPSPLGKMKAQAVFPEEIAQGKEPQSSTVVRGIEP</sequence>
<dbReference type="KEGG" id="cpoy:GP475_01545"/>
<dbReference type="AlphaFoldDB" id="A0A7H0SLN2"/>
<keyword evidence="2" id="KW-1185">Reference proteome</keyword>
<dbReference type="RefSeq" id="WP_187974912.1">
    <property type="nucleotide sequence ID" value="NZ_CP046884.1"/>
</dbReference>
<dbReference type="Proteomes" id="UP000516320">
    <property type="component" value="Chromosome"/>
</dbReference>
<name>A0A7H0SLN2_9CORY</name>
<reference evidence="1 2" key="1">
    <citation type="submission" date="2019-12" db="EMBL/GenBank/DDBJ databases">
        <title>Corynebacterium sp. nov., isolated from feces of the Anser Albifrons in China.</title>
        <authorList>
            <person name="Liu Q."/>
        </authorList>
    </citation>
    <scope>NUCLEOTIDE SEQUENCE [LARGE SCALE GENOMIC DNA]</scope>
    <source>
        <strain evidence="1 2">4H37-19</strain>
    </source>
</reference>
<protein>
    <submittedName>
        <fullName evidence="1">Uncharacterized protein</fullName>
    </submittedName>
</protein>
<organism evidence="1 2">
    <name type="scientific">Corynebacterium poyangense</name>
    <dbReference type="NCBI Taxonomy" id="2684405"/>
    <lineage>
        <taxon>Bacteria</taxon>
        <taxon>Bacillati</taxon>
        <taxon>Actinomycetota</taxon>
        <taxon>Actinomycetes</taxon>
        <taxon>Mycobacteriales</taxon>
        <taxon>Corynebacteriaceae</taxon>
        <taxon>Corynebacterium</taxon>
    </lineage>
</organism>
<proteinExistence type="predicted"/>